<dbReference type="AlphaFoldDB" id="A0A848B6P6"/>
<reference evidence="2 3" key="1">
    <citation type="submission" date="2020-04" db="EMBL/GenBank/DDBJ databases">
        <authorList>
            <person name="Hitch T.C.A."/>
            <person name="Wylensek D."/>
            <person name="Clavel T."/>
        </authorList>
    </citation>
    <scope>NUCLEOTIDE SEQUENCE [LARGE SCALE GENOMIC DNA]</scope>
    <source>
        <strain evidence="2 3">PG-130-P53-12</strain>
    </source>
</reference>
<evidence type="ECO:0000259" key="1">
    <source>
        <dbReference type="Pfam" id="PF02538"/>
    </source>
</evidence>
<dbReference type="PANTHER" id="PTHR11365">
    <property type="entry name" value="5-OXOPROLINASE RELATED"/>
    <property type="match status" value="1"/>
</dbReference>
<evidence type="ECO:0000313" key="2">
    <source>
        <dbReference type="EMBL" id="NMD99633.1"/>
    </source>
</evidence>
<dbReference type="RefSeq" id="WP_170077898.1">
    <property type="nucleotide sequence ID" value="NZ_JABAFA010000042.1"/>
</dbReference>
<keyword evidence="3" id="KW-1185">Reference proteome</keyword>
<name>A0A848B6P6_9FIRM</name>
<dbReference type="InterPro" id="IPR045079">
    <property type="entry name" value="Oxoprolinase-like"/>
</dbReference>
<dbReference type="GO" id="GO:0006749">
    <property type="term" value="P:glutathione metabolic process"/>
    <property type="evidence" value="ECO:0007669"/>
    <property type="project" value="TreeGrafter"/>
</dbReference>
<dbReference type="EMBL" id="JABAFA010000042">
    <property type="protein sequence ID" value="NMD99633.1"/>
    <property type="molecule type" value="Genomic_DNA"/>
</dbReference>
<dbReference type="Pfam" id="PF02538">
    <property type="entry name" value="Hydantoinase_B"/>
    <property type="match status" value="1"/>
</dbReference>
<feature type="domain" description="Hydantoinase B/oxoprolinase" evidence="1">
    <location>
        <begin position="7"/>
        <end position="538"/>
    </location>
</feature>
<proteinExistence type="predicted"/>
<sequence length="593" mass="64682">MSKTMEPYLMSVLSSRLYSIGLEMTNTLMRTARSQLMSVCHDLSTAICDRNGKVIALAESIPVHCANMGLTVSPCFSHPDGIQQGDLFLNNSPYHGNTHHADYTYIAPVFNEGELMFFAVTKGHQADIGNAIPSTYAPTARDMFEEGAIDWPCIKIQRDYKDVADIIKIAQMHNRVPEMWYGDYLACVGSSRVGEKRLAALCAEYGNEKIKEFCEAYQAYGAKRMREELKQLPKGHYEYDIKADAIEGVVPEITIHIECDTHPEDGTIAFDFTKNADSLPCGLNMCEATTLASAVTGVLNRMPCDIPCNDGAMSQIKVKMREGCVIGKAKAPYSSSMATTNLADRVISGVQALMNEITDKKGMAEGGATQCPAVAVVSGKDWRKGNAPYVNQIFCGMTGGPAVNGYDGWVTYQYPVTGGAMNWNSTEVLEQQYPFKVISEEVLPDSVGAGKYDSAPSCKFVMTARKDPVTCAYSCDGIDNPPKGAAGGRDGHKSAAWKYKLAEGEGSREELPPFAEPAISKDEAIVSESSSGGGYGDPLERDMELVCHRVREGWITKEFAKEVYGVIVDDSKEKFVPDVEASEKLRAAMKAAR</sequence>
<organism evidence="2 3">
    <name type="scientific">Selenomonas bovis</name>
    <dbReference type="NCBI Taxonomy" id="416586"/>
    <lineage>
        <taxon>Bacteria</taxon>
        <taxon>Bacillati</taxon>
        <taxon>Bacillota</taxon>
        <taxon>Negativicutes</taxon>
        <taxon>Selenomonadales</taxon>
        <taxon>Selenomonadaceae</taxon>
        <taxon>Selenomonas</taxon>
    </lineage>
</organism>
<dbReference type="PANTHER" id="PTHR11365:SF23">
    <property type="entry name" value="HYPOTHETICAL 5-OXOPROLINASE (EUROFUNG)-RELATED"/>
    <property type="match status" value="1"/>
</dbReference>
<dbReference type="GO" id="GO:0005829">
    <property type="term" value="C:cytosol"/>
    <property type="evidence" value="ECO:0007669"/>
    <property type="project" value="TreeGrafter"/>
</dbReference>
<accession>A0A848B6P6</accession>
<dbReference type="GO" id="GO:0017168">
    <property type="term" value="F:5-oxoprolinase (ATP-hydrolyzing) activity"/>
    <property type="evidence" value="ECO:0007669"/>
    <property type="project" value="TreeGrafter"/>
</dbReference>
<evidence type="ECO:0000313" key="3">
    <source>
        <dbReference type="Proteomes" id="UP000543804"/>
    </source>
</evidence>
<dbReference type="Proteomes" id="UP000543804">
    <property type="component" value="Unassembled WGS sequence"/>
</dbReference>
<gene>
    <name evidence="2" type="ORF">HF878_09205</name>
</gene>
<dbReference type="InterPro" id="IPR003692">
    <property type="entry name" value="Hydantoinase_B"/>
</dbReference>
<protein>
    <submittedName>
        <fullName evidence="2">Hydantoinase B/oxoprolinase family protein</fullName>
    </submittedName>
</protein>
<comment type="caution">
    <text evidence="2">The sequence shown here is derived from an EMBL/GenBank/DDBJ whole genome shotgun (WGS) entry which is preliminary data.</text>
</comment>